<dbReference type="Pfam" id="PF00842">
    <property type="entry name" value="Ala_racemase_C"/>
    <property type="match status" value="1"/>
</dbReference>
<dbReference type="InterPro" id="IPR036565">
    <property type="entry name" value="Mur-like_cat_sf"/>
</dbReference>
<dbReference type="UniPathway" id="UPA00042">
    <property type="reaction ID" value="UER00497"/>
</dbReference>
<dbReference type="PRINTS" id="PR00992">
    <property type="entry name" value="ALARACEMASE"/>
</dbReference>
<evidence type="ECO:0000256" key="3">
    <source>
        <dbReference type="ARBA" id="ARBA00022898"/>
    </source>
</evidence>
<dbReference type="SUPFAM" id="SSF63418">
    <property type="entry name" value="MurE/MurF N-terminal domain"/>
    <property type="match status" value="1"/>
</dbReference>
<dbReference type="GO" id="GO:0016881">
    <property type="term" value="F:acid-amino acid ligase activity"/>
    <property type="evidence" value="ECO:0007669"/>
    <property type="project" value="InterPro"/>
</dbReference>
<comment type="catalytic activity">
    <reaction evidence="1 5">
        <text>L-alanine = D-alanine</text>
        <dbReference type="Rhea" id="RHEA:20249"/>
        <dbReference type="ChEBI" id="CHEBI:57416"/>
        <dbReference type="ChEBI" id="CHEBI:57972"/>
        <dbReference type="EC" id="5.1.1.1"/>
    </reaction>
</comment>
<dbReference type="SMART" id="SM01005">
    <property type="entry name" value="Ala_racemase_C"/>
    <property type="match status" value="1"/>
</dbReference>
<dbReference type="InterPro" id="IPR036615">
    <property type="entry name" value="Mur_ligase_C_dom_sf"/>
</dbReference>
<feature type="binding site" evidence="5 7">
    <location>
        <position position="593"/>
    </location>
    <ligand>
        <name>substrate</name>
    </ligand>
</feature>
<dbReference type="OrthoDB" id="9801978at2"/>
<dbReference type="NCBIfam" id="TIGR00492">
    <property type="entry name" value="alr"/>
    <property type="match status" value="1"/>
</dbReference>
<name>A0A0A2GFE1_9PORP</name>
<dbReference type="FunFam" id="3.20.20.10:FF:000002">
    <property type="entry name" value="Alanine racemase"/>
    <property type="match status" value="1"/>
</dbReference>
<dbReference type="AlphaFoldDB" id="A0A0A2GFE1"/>
<evidence type="ECO:0000256" key="5">
    <source>
        <dbReference type="HAMAP-Rule" id="MF_01201"/>
    </source>
</evidence>
<dbReference type="InterPro" id="IPR001608">
    <property type="entry name" value="Ala_racemase_N"/>
</dbReference>
<dbReference type="PANTHER" id="PTHR30511:SF0">
    <property type="entry name" value="ALANINE RACEMASE, CATABOLIC-RELATED"/>
    <property type="match status" value="1"/>
</dbReference>
<feature type="domain" description="Alanine racemase C-terminal" evidence="8">
    <location>
        <begin position="698"/>
        <end position="824"/>
    </location>
</feature>
<gene>
    <name evidence="9" type="ORF">HQ36_01750</name>
</gene>
<dbReference type="Pfam" id="PF08245">
    <property type="entry name" value="Mur_ligase_M"/>
    <property type="match status" value="1"/>
</dbReference>
<evidence type="ECO:0000256" key="6">
    <source>
        <dbReference type="PIRSR" id="PIRSR600821-50"/>
    </source>
</evidence>
<protein>
    <recommendedName>
        <fullName evidence="5">Alanine racemase</fullName>
        <ecNumber evidence="5">5.1.1.1</ecNumber>
    </recommendedName>
</protein>
<dbReference type="RefSeq" id="WP_036882879.1">
    <property type="nucleotide sequence ID" value="NZ_JQZW01000002.1"/>
</dbReference>
<dbReference type="EC" id="5.1.1.1" evidence="5"/>
<dbReference type="GO" id="GO:0008784">
    <property type="term" value="F:alanine racemase activity"/>
    <property type="evidence" value="ECO:0007669"/>
    <property type="project" value="UniProtKB-UniRule"/>
</dbReference>
<dbReference type="eggNOG" id="COG0770">
    <property type="taxonomic scope" value="Bacteria"/>
</dbReference>
<proteinExistence type="inferred from homology"/>
<dbReference type="Gene3D" id="3.90.190.20">
    <property type="entry name" value="Mur ligase, C-terminal domain"/>
    <property type="match status" value="1"/>
</dbReference>
<dbReference type="SUPFAM" id="SSF50621">
    <property type="entry name" value="Alanine racemase C-terminal domain-like"/>
    <property type="match status" value="1"/>
</dbReference>
<dbReference type="InterPro" id="IPR013221">
    <property type="entry name" value="Mur_ligase_cen"/>
</dbReference>
<dbReference type="GO" id="GO:0005524">
    <property type="term" value="F:ATP binding"/>
    <property type="evidence" value="ECO:0007669"/>
    <property type="project" value="InterPro"/>
</dbReference>
<dbReference type="GO" id="GO:0030170">
    <property type="term" value="F:pyridoxal phosphate binding"/>
    <property type="evidence" value="ECO:0007669"/>
    <property type="project" value="UniProtKB-UniRule"/>
</dbReference>
<dbReference type="EMBL" id="JQZW01000002">
    <property type="protein sequence ID" value="KGN99199.1"/>
    <property type="molecule type" value="Genomic_DNA"/>
</dbReference>
<evidence type="ECO:0000256" key="7">
    <source>
        <dbReference type="PIRSR" id="PIRSR600821-52"/>
    </source>
</evidence>
<evidence type="ECO:0000259" key="8">
    <source>
        <dbReference type="SMART" id="SM01005"/>
    </source>
</evidence>
<dbReference type="SUPFAM" id="SSF53244">
    <property type="entry name" value="MurD-like peptide ligases, peptide-binding domain"/>
    <property type="match status" value="1"/>
</dbReference>
<feature type="active site" description="Proton acceptor; specific for L-alanine" evidence="5">
    <location>
        <position position="719"/>
    </location>
</feature>
<keyword evidence="9" id="KW-0436">Ligase</keyword>
<comment type="function">
    <text evidence="5">Catalyzes the interconversion of L-alanine and D-alanine. May also act on other amino acids.</text>
</comment>
<dbReference type="SUPFAM" id="SSF51419">
    <property type="entry name" value="PLP-binding barrel"/>
    <property type="match status" value="1"/>
</dbReference>
<comment type="similarity">
    <text evidence="5">Belongs to the alanine racemase family.</text>
</comment>
<comment type="cofactor">
    <cofactor evidence="2 5 6">
        <name>pyridoxal 5'-phosphate</name>
        <dbReference type="ChEBI" id="CHEBI:597326"/>
    </cofactor>
</comment>
<keyword evidence="4 5" id="KW-0413">Isomerase</keyword>
<evidence type="ECO:0000256" key="2">
    <source>
        <dbReference type="ARBA" id="ARBA00001933"/>
    </source>
</evidence>
<dbReference type="CDD" id="cd00430">
    <property type="entry name" value="PLPDE_III_AR"/>
    <property type="match status" value="1"/>
</dbReference>
<evidence type="ECO:0000256" key="1">
    <source>
        <dbReference type="ARBA" id="ARBA00000316"/>
    </source>
</evidence>
<dbReference type="HAMAP" id="MF_01201">
    <property type="entry name" value="Ala_racemase"/>
    <property type="match status" value="1"/>
</dbReference>
<dbReference type="Gene3D" id="3.40.1390.10">
    <property type="entry name" value="MurE/MurF, N-terminal domain"/>
    <property type="match status" value="1"/>
</dbReference>
<dbReference type="InterPro" id="IPR011079">
    <property type="entry name" value="Ala_racemase_C"/>
</dbReference>
<dbReference type="InterPro" id="IPR029066">
    <property type="entry name" value="PLP-binding_barrel"/>
</dbReference>
<dbReference type="InterPro" id="IPR009006">
    <property type="entry name" value="Ala_racemase/Decarboxylase_C"/>
</dbReference>
<dbReference type="Pfam" id="PF01168">
    <property type="entry name" value="Ala_racemase_N"/>
    <property type="match status" value="1"/>
</dbReference>
<evidence type="ECO:0000313" key="10">
    <source>
        <dbReference type="Proteomes" id="UP000030134"/>
    </source>
</evidence>
<feature type="active site" description="Proton acceptor; specific for D-alanine" evidence="5">
    <location>
        <position position="495"/>
    </location>
</feature>
<evidence type="ECO:0000256" key="4">
    <source>
        <dbReference type="ARBA" id="ARBA00023235"/>
    </source>
</evidence>
<dbReference type="InterPro" id="IPR035911">
    <property type="entry name" value="MurE/MurF_N"/>
</dbReference>
<dbReference type="PANTHER" id="PTHR30511">
    <property type="entry name" value="ALANINE RACEMASE"/>
    <property type="match status" value="1"/>
</dbReference>
<sequence>MIYTIEKIVHRLRPLQSIVRFDDTIEHILTDSRSLSHTKHTLFFALLGESGDGHLYIEQLYQHGVRNFVIINHIEELAERCPEANFIAVSDTLRALQRLAIEWRANFQIPVVGITGSNGKTVVKEFLYQLLCDSYNIVRSPKSYNSQLGVPLSVLQMSESHTLALFEAGISKPGEMERLFPIIRPTIGIFTNIGSAHQENFNTLAQKIDEKLQLFSECERIIYNMDDSQITDGLRRAGLLGRSRGWSTENKEATLFVKKIETQERFTEITIAPLGKDLVIRIPFVDKASVEDVLLCMVAMMLLKPDFIEQPDLFMRLEPVEMRLEVKKGNNDNIIINDVCSNDINSLAIALDFQQRRAKEMGLQRVVLLSEIQQSGLSARQLYRNVAEIIQPLAIEHLLVVGKEMTRLQDYLPDHKISYFSSTEELLEHGGIEEISHSCILVKGARSFQFERIIERLAHKVHQTTLQVNLEAIVQNLHYYRSLLPKGTQCIGMVKANGYGVGSYEVAQALDEAHIDALAVAVADEGKELRKAGILSPILVMNPEESAFDTLINYTLEPVIFSRSLLEQLCTKISKQGFSRIALHLEVDTGMHRLGFSPEELVELADFFKENHLVYVKSLFTHLAAADDSTEDAFTLRQIEQFSEAATRFAQQVGYQPLRHILNTAGTERFANKALDMVRLGIGLYGISSSGSTQLTPALRLRTTLLQKKNILPGDTIGYARKGLLPEGGIIGVIPIGYADGYDRRFSQGRGWVSLRGKRCPIIGNVCMDTCMIDLTLCPEAQEGDEVVLFGDELTELNALAQAIETIPYELIADLSPRIQRVYYRA</sequence>
<evidence type="ECO:0000313" key="9">
    <source>
        <dbReference type="EMBL" id="KGN99199.1"/>
    </source>
</evidence>
<dbReference type="eggNOG" id="COG0787">
    <property type="taxonomic scope" value="Bacteria"/>
</dbReference>
<keyword evidence="10" id="KW-1185">Reference proteome</keyword>
<dbReference type="Proteomes" id="UP000030134">
    <property type="component" value="Unassembled WGS sequence"/>
</dbReference>
<dbReference type="NCBIfam" id="NF008897">
    <property type="entry name" value="PRK11930.1"/>
    <property type="match status" value="1"/>
</dbReference>
<feature type="binding site" evidence="5 7">
    <location>
        <position position="768"/>
    </location>
    <ligand>
        <name>substrate</name>
    </ligand>
</feature>
<feature type="modified residue" description="N6-(pyridoxal phosphate)lysine" evidence="5 6">
    <location>
        <position position="495"/>
    </location>
</feature>
<accession>A0A0A2GFE1</accession>
<keyword evidence="3 5" id="KW-0663">Pyridoxal phosphate</keyword>
<comment type="caution">
    <text evidence="9">The sequence shown here is derived from an EMBL/GenBank/DDBJ whole genome shotgun (WGS) entry which is preliminary data.</text>
</comment>
<dbReference type="SUPFAM" id="SSF53623">
    <property type="entry name" value="MurD-like peptide ligases, catalytic domain"/>
    <property type="match status" value="1"/>
</dbReference>
<dbReference type="Gene3D" id="2.40.37.10">
    <property type="entry name" value="Lyase, Ornithine Decarboxylase, Chain A, domain 1"/>
    <property type="match status" value="1"/>
</dbReference>
<dbReference type="Gene3D" id="3.40.1190.10">
    <property type="entry name" value="Mur-like, catalytic domain"/>
    <property type="match status" value="1"/>
</dbReference>
<dbReference type="GO" id="GO:0005829">
    <property type="term" value="C:cytosol"/>
    <property type="evidence" value="ECO:0007669"/>
    <property type="project" value="TreeGrafter"/>
</dbReference>
<organism evidence="9 10">
    <name type="scientific">Porphyromonas gingivicanis</name>
    <dbReference type="NCBI Taxonomy" id="266762"/>
    <lineage>
        <taxon>Bacteria</taxon>
        <taxon>Pseudomonadati</taxon>
        <taxon>Bacteroidota</taxon>
        <taxon>Bacteroidia</taxon>
        <taxon>Bacteroidales</taxon>
        <taxon>Porphyromonadaceae</taxon>
        <taxon>Porphyromonas</taxon>
    </lineage>
</organism>
<reference evidence="9 10" key="1">
    <citation type="submission" date="2014-08" db="EMBL/GenBank/DDBJ databases">
        <title>Porphyromonas gingivicanis strain:COT-022_OH1391 Genome sequencing.</title>
        <authorList>
            <person name="Wallis C."/>
            <person name="Deusch O."/>
            <person name="O'Flynn C."/>
            <person name="Davis I."/>
            <person name="Jospin G."/>
            <person name="Darling A.E."/>
            <person name="Coil D.A."/>
            <person name="Alexiev A."/>
            <person name="Horsfall A."/>
            <person name="Kirkwood N."/>
            <person name="Harris S."/>
            <person name="Eisen J.A."/>
        </authorList>
    </citation>
    <scope>NUCLEOTIDE SEQUENCE [LARGE SCALE GENOMIC DNA]</scope>
    <source>
        <strain evidence="10">COT-022 OH1391</strain>
    </source>
</reference>
<dbReference type="InterPro" id="IPR000821">
    <property type="entry name" value="Ala_racemase"/>
</dbReference>
<dbReference type="STRING" id="266762.HQ36_01750"/>
<comment type="pathway">
    <text evidence="5">Amino-acid biosynthesis; D-alanine biosynthesis; D-alanine from L-alanine: step 1/1.</text>
</comment>
<dbReference type="Gene3D" id="3.20.20.10">
    <property type="entry name" value="Alanine racemase"/>
    <property type="match status" value="1"/>
</dbReference>
<dbReference type="GO" id="GO:0030632">
    <property type="term" value="P:D-alanine biosynthetic process"/>
    <property type="evidence" value="ECO:0007669"/>
    <property type="project" value="UniProtKB-UniRule"/>
</dbReference>